<accession>A0ABW1UAS1</accession>
<dbReference type="Proteomes" id="UP001596258">
    <property type="component" value="Unassembled WGS sequence"/>
</dbReference>
<feature type="domain" description="WxL Interacting Protein host binding" evidence="3">
    <location>
        <begin position="171"/>
        <end position="303"/>
    </location>
</feature>
<dbReference type="EMBL" id="JBHSSO010000068">
    <property type="protein sequence ID" value="MFC6290444.1"/>
    <property type="molecule type" value="Genomic_DNA"/>
</dbReference>
<protein>
    <submittedName>
        <fullName evidence="4">DUF916 and DUF3324 domain-containing protein</fullName>
    </submittedName>
</protein>
<reference evidence="5" key="1">
    <citation type="journal article" date="2019" name="Int. J. Syst. Evol. Microbiol.">
        <title>The Global Catalogue of Microorganisms (GCM) 10K type strain sequencing project: providing services to taxonomists for standard genome sequencing and annotation.</title>
        <authorList>
            <consortium name="The Broad Institute Genomics Platform"/>
            <consortium name="The Broad Institute Genome Sequencing Center for Infectious Disease"/>
            <person name="Wu L."/>
            <person name="Ma J."/>
        </authorList>
    </citation>
    <scope>NUCLEOTIDE SEQUENCE [LARGE SCALE GENOMIC DNA]</scope>
    <source>
        <strain evidence="5">CCM 8893</strain>
    </source>
</reference>
<sequence length="351" mass="38557">MSGLKKLQLIVLIIVGGIIGLLAPVVSQAAVNNDIGFNVAPKIPKNQIDKKKTFFDLAMKSGQTETLQTRIYNLTAQDIRVKSVVNTAWTGSSGAINYVNAAKKYDPSLRYKMGDLSKVQGPEVVTVPAKGSKLVTVKVKIPQTDFNGNILGGWYFERVDHKVTGNVKGAGNITNKYAYVVGMSYTMGQLPNPDLKLGKVAAGLSNYHHGVIANLRNPTAIIVPNLKMNTTISNRDGGKTVLHMKKDNVQMAPNTVFSYPMLYGKTKLVAGHYRLHMVVKNTDRTWVFDRNFTVTKAQANKYNADSVDNSGISIWLLIGLGALGMLILILLILLIIYLIRRRRRDAAEAED</sequence>
<name>A0ABW1UAS1_9LACO</name>
<comment type="caution">
    <text evidence="4">The sequence shown here is derived from an EMBL/GenBank/DDBJ whole genome shotgun (WGS) entry which is preliminary data.</text>
</comment>
<keyword evidence="1" id="KW-1133">Transmembrane helix</keyword>
<evidence type="ECO:0000256" key="1">
    <source>
        <dbReference type="SAM" id="Phobius"/>
    </source>
</evidence>
<keyword evidence="1" id="KW-0472">Membrane</keyword>
<dbReference type="RefSeq" id="WP_125576006.1">
    <property type="nucleotide sequence ID" value="NZ_JBHSSO010000068.1"/>
</dbReference>
<dbReference type="Pfam" id="PF11797">
    <property type="entry name" value="WxLIP_HBD"/>
    <property type="match status" value="1"/>
</dbReference>
<evidence type="ECO:0000259" key="2">
    <source>
        <dbReference type="Pfam" id="PF06030"/>
    </source>
</evidence>
<gene>
    <name evidence="4" type="ORF">ACFP1M_09705</name>
</gene>
<dbReference type="InterPro" id="IPR021759">
    <property type="entry name" value="WxLIP_HBD"/>
</dbReference>
<keyword evidence="1" id="KW-0812">Transmembrane</keyword>
<feature type="transmembrane region" description="Helical" evidence="1">
    <location>
        <begin position="314"/>
        <end position="339"/>
    </location>
</feature>
<feature type="domain" description="WxL Interacting Protein peptidoglycan binding" evidence="2">
    <location>
        <begin position="37"/>
        <end position="157"/>
    </location>
</feature>
<organism evidence="4 5">
    <name type="scientific">Levilactobacillus angrenensis</name>
    <dbReference type="NCBI Taxonomy" id="2486020"/>
    <lineage>
        <taxon>Bacteria</taxon>
        <taxon>Bacillati</taxon>
        <taxon>Bacillota</taxon>
        <taxon>Bacilli</taxon>
        <taxon>Lactobacillales</taxon>
        <taxon>Lactobacillaceae</taxon>
        <taxon>Levilactobacillus</taxon>
    </lineage>
</organism>
<dbReference type="Pfam" id="PF06030">
    <property type="entry name" value="WxLIP_PGBD"/>
    <property type="match status" value="1"/>
</dbReference>
<evidence type="ECO:0000313" key="5">
    <source>
        <dbReference type="Proteomes" id="UP001596258"/>
    </source>
</evidence>
<keyword evidence="5" id="KW-1185">Reference proteome</keyword>
<dbReference type="InterPro" id="IPR010317">
    <property type="entry name" value="WxLIP_PGBD"/>
</dbReference>
<evidence type="ECO:0000259" key="3">
    <source>
        <dbReference type="Pfam" id="PF11797"/>
    </source>
</evidence>
<proteinExistence type="predicted"/>
<evidence type="ECO:0000313" key="4">
    <source>
        <dbReference type="EMBL" id="MFC6290444.1"/>
    </source>
</evidence>